<dbReference type="EMBL" id="AP019308">
    <property type="protein sequence ID" value="BBH22221.1"/>
    <property type="molecule type" value="Genomic_DNA"/>
</dbReference>
<organism evidence="1 2">
    <name type="scientific">Paenibacillus baekrokdamisoli</name>
    <dbReference type="NCBI Taxonomy" id="1712516"/>
    <lineage>
        <taxon>Bacteria</taxon>
        <taxon>Bacillati</taxon>
        <taxon>Bacillota</taxon>
        <taxon>Bacilli</taxon>
        <taxon>Bacillales</taxon>
        <taxon>Paenibacillaceae</taxon>
        <taxon>Paenibacillus</taxon>
    </lineage>
</organism>
<dbReference type="Gene3D" id="3.90.330.10">
    <property type="entry name" value="Nitrile hydratase alpha /Thiocyanate hydrolase gamma"/>
    <property type="match status" value="2"/>
</dbReference>
<dbReference type="InterPro" id="IPR036648">
    <property type="entry name" value="CN_Hdrase_a/SCN_Hdrase_g_sf"/>
</dbReference>
<dbReference type="GO" id="GO:0046914">
    <property type="term" value="F:transition metal ion binding"/>
    <property type="evidence" value="ECO:0007669"/>
    <property type="project" value="InterPro"/>
</dbReference>
<evidence type="ECO:0000313" key="2">
    <source>
        <dbReference type="Proteomes" id="UP000275368"/>
    </source>
</evidence>
<dbReference type="AlphaFoldDB" id="A0A3G9J8S8"/>
<dbReference type="NCBIfam" id="TIGR03793">
    <property type="entry name" value="leader_NHLP"/>
    <property type="match status" value="1"/>
</dbReference>
<dbReference type="KEGG" id="pbk:Back11_35660"/>
<dbReference type="Proteomes" id="UP000275368">
    <property type="component" value="Chromosome"/>
</dbReference>
<dbReference type="GO" id="GO:0003824">
    <property type="term" value="F:catalytic activity"/>
    <property type="evidence" value="ECO:0007669"/>
    <property type="project" value="InterPro"/>
</dbReference>
<protein>
    <submittedName>
        <fullName evidence="1">Uncharacterized protein</fullName>
    </submittedName>
</protein>
<reference evidence="1 2" key="1">
    <citation type="submission" date="2018-11" db="EMBL/GenBank/DDBJ databases">
        <title>Complete genome sequence of Paenibacillus baekrokdamisoli strain KCTC 33723.</title>
        <authorList>
            <person name="Kang S.W."/>
            <person name="Lee K.C."/>
            <person name="Kim K.K."/>
            <person name="Kim J.S."/>
            <person name="Kim D.S."/>
            <person name="Ko S.H."/>
            <person name="Yang S.H."/>
            <person name="Lee J.S."/>
        </authorList>
    </citation>
    <scope>NUCLEOTIDE SEQUENCE [LARGE SCALE GENOMIC DNA]</scope>
    <source>
        <strain evidence="1 2">KCTC 33723</strain>
    </source>
</reference>
<accession>A0A3G9J8S8</accession>
<dbReference type="SUPFAM" id="SSF56209">
    <property type="entry name" value="Nitrile hydratase alpha chain"/>
    <property type="match status" value="1"/>
</dbReference>
<name>A0A3G9J8S8_9BACL</name>
<dbReference type="OrthoDB" id="1371078at2"/>
<proteinExistence type="predicted"/>
<keyword evidence="2" id="KW-1185">Reference proteome</keyword>
<dbReference type="InterPro" id="IPR022513">
    <property type="entry name" value="TOMM_pelo"/>
</dbReference>
<dbReference type="RefSeq" id="WP_125659952.1">
    <property type="nucleotide sequence ID" value="NZ_AP019308.1"/>
</dbReference>
<evidence type="ECO:0000313" key="1">
    <source>
        <dbReference type="EMBL" id="BBH22221.1"/>
    </source>
</evidence>
<sequence length="83" mass="8797">MSAEQELKEKIIEKAWSDPAFKQLLLSDPKAALQEAFGLTVPSDIQLTVLEETAASFYLVIPSAPTASASAAADDGGTVQGMW</sequence>
<gene>
    <name evidence="1" type="ORF">Back11_35660</name>
</gene>